<evidence type="ECO:0000256" key="1">
    <source>
        <dbReference type="ARBA" id="ARBA00006484"/>
    </source>
</evidence>
<comment type="similarity">
    <text evidence="1">Belongs to the short-chain dehydrogenases/reductases (SDR) family.</text>
</comment>
<organism evidence="4 5">
    <name type="scientific">Glarea lozoyensis (strain ATCC 20868 / MF5171)</name>
    <dbReference type="NCBI Taxonomy" id="1116229"/>
    <lineage>
        <taxon>Eukaryota</taxon>
        <taxon>Fungi</taxon>
        <taxon>Dikarya</taxon>
        <taxon>Ascomycota</taxon>
        <taxon>Pezizomycotina</taxon>
        <taxon>Leotiomycetes</taxon>
        <taxon>Helotiales</taxon>
        <taxon>Helotiaceae</taxon>
        <taxon>Glarea</taxon>
    </lineage>
</organism>
<dbReference type="PRINTS" id="PR00081">
    <property type="entry name" value="GDHRDH"/>
</dbReference>
<dbReference type="AlphaFoldDB" id="S3DXK9"/>
<accession>S3DXK9</accession>
<evidence type="ECO:0000313" key="4">
    <source>
        <dbReference type="EMBL" id="EPE31103.1"/>
    </source>
</evidence>
<keyword evidence="5" id="KW-1185">Reference proteome</keyword>
<dbReference type="Proteomes" id="UP000016922">
    <property type="component" value="Unassembled WGS sequence"/>
</dbReference>
<gene>
    <name evidence="4" type="ORF">GLAREA_04070</name>
</gene>
<dbReference type="Pfam" id="PF00106">
    <property type="entry name" value="adh_short"/>
    <property type="match status" value="1"/>
</dbReference>
<dbReference type="OMA" id="HLEVNTI"/>
<dbReference type="KEGG" id="glz:GLAREA_04070"/>
<evidence type="ECO:0000256" key="3">
    <source>
        <dbReference type="ARBA" id="ARBA00023002"/>
    </source>
</evidence>
<dbReference type="GeneID" id="19463125"/>
<dbReference type="Gene3D" id="3.40.50.720">
    <property type="entry name" value="NAD(P)-binding Rossmann-like Domain"/>
    <property type="match status" value="1"/>
</dbReference>
<keyword evidence="3" id="KW-0560">Oxidoreductase</keyword>
<dbReference type="CDD" id="cd05325">
    <property type="entry name" value="carb_red_sniffer_like_SDR_c"/>
    <property type="match status" value="1"/>
</dbReference>
<proteinExistence type="inferred from homology"/>
<sequence>MAGDSTVTLITGPNRGIGRGMLETLLTRPNNTLIAAVRDPTSIISQTLKDLPRAAGTSIHLIKIDCSIPTDPAAAIETLKAVGISHIDTVIANAAMGDTGESVLNTSPDDVRRTFDTNLIGVLALFQAVEPLLRASESGNPKFIALSSNLGSIGLAPYIPGPWFCYGVTKAALNYMMRRVHVENDWLTAVSLQPGWVQTEMGKFAAKAIGMEDAPMKLEDSVRGCLKVIDGASREKWAGEFVDSEEKVVLW</sequence>
<dbReference type="eggNOG" id="KOG1611">
    <property type="taxonomic scope" value="Eukaryota"/>
</dbReference>
<evidence type="ECO:0000256" key="2">
    <source>
        <dbReference type="ARBA" id="ARBA00022857"/>
    </source>
</evidence>
<dbReference type="InterPro" id="IPR051468">
    <property type="entry name" value="Fungal_SecMetab_SDRs"/>
</dbReference>
<dbReference type="OrthoDB" id="9876299at2759"/>
<dbReference type="EMBL" id="KE145363">
    <property type="protein sequence ID" value="EPE31103.1"/>
    <property type="molecule type" value="Genomic_DNA"/>
</dbReference>
<evidence type="ECO:0000313" key="5">
    <source>
        <dbReference type="Proteomes" id="UP000016922"/>
    </source>
</evidence>
<dbReference type="GO" id="GO:0005737">
    <property type="term" value="C:cytoplasm"/>
    <property type="evidence" value="ECO:0007669"/>
    <property type="project" value="TreeGrafter"/>
</dbReference>
<dbReference type="PANTHER" id="PTHR43544">
    <property type="entry name" value="SHORT-CHAIN DEHYDROGENASE/REDUCTASE"/>
    <property type="match status" value="1"/>
</dbReference>
<dbReference type="GO" id="GO:0016491">
    <property type="term" value="F:oxidoreductase activity"/>
    <property type="evidence" value="ECO:0007669"/>
    <property type="project" value="UniProtKB-KW"/>
</dbReference>
<protein>
    <submittedName>
        <fullName evidence="4">NAD(P)-binding Rossmann-fold containing protein</fullName>
    </submittedName>
</protein>
<reference evidence="4 5" key="1">
    <citation type="journal article" date="2013" name="BMC Genomics">
        <title>Genomics-driven discovery of the pneumocandin biosynthetic gene cluster in the fungus Glarea lozoyensis.</title>
        <authorList>
            <person name="Chen L."/>
            <person name="Yue Q."/>
            <person name="Zhang X."/>
            <person name="Xiang M."/>
            <person name="Wang C."/>
            <person name="Li S."/>
            <person name="Che Y."/>
            <person name="Ortiz-Lopez F.J."/>
            <person name="Bills G.F."/>
            <person name="Liu X."/>
            <person name="An Z."/>
        </authorList>
    </citation>
    <scope>NUCLEOTIDE SEQUENCE [LARGE SCALE GENOMIC DNA]</scope>
    <source>
        <strain evidence="5">ATCC 20868 / MF5171</strain>
    </source>
</reference>
<dbReference type="PANTHER" id="PTHR43544:SF7">
    <property type="entry name" value="NADB-LER2"/>
    <property type="match status" value="1"/>
</dbReference>
<dbReference type="HOGENOM" id="CLU_010194_9_1_1"/>
<dbReference type="SUPFAM" id="SSF51735">
    <property type="entry name" value="NAD(P)-binding Rossmann-fold domains"/>
    <property type="match status" value="1"/>
</dbReference>
<keyword evidence="2" id="KW-0521">NADP</keyword>
<dbReference type="InterPro" id="IPR002347">
    <property type="entry name" value="SDR_fam"/>
</dbReference>
<dbReference type="RefSeq" id="XP_008082514.1">
    <property type="nucleotide sequence ID" value="XM_008084323.1"/>
</dbReference>
<name>S3DXK9_GLAL2</name>
<dbReference type="InterPro" id="IPR036291">
    <property type="entry name" value="NAD(P)-bd_dom_sf"/>
</dbReference>